<feature type="transmembrane region" description="Helical" evidence="1">
    <location>
        <begin position="35"/>
        <end position="62"/>
    </location>
</feature>
<feature type="transmembrane region" description="Helical" evidence="1">
    <location>
        <begin position="141"/>
        <end position="165"/>
    </location>
</feature>
<evidence type="ECO:0008006" key="4">
    <source>
        <dbReference type="Google" id="ProtNLM"/>
    </source>
</evidence>
<name>A0A147EEM8_9MICO</name>
<evidence type="ECO:0000256" key="1">
    <source>
        <dbReference type="SAM" id="Phobius"/>
    </source>
</evidence>
<sequence length="215" mass="22761">MPRAFAIAAAFTALLIAAAVVGQWAFSLSFEPDDLGFFTVNFFSFFTILSNVAAAAALASGAWFSGRGAGAPEWFWGVFGAVTTYMATTGVVYNALLRGISLDQEATLGWSNEVLHLIGPILVVALWCVAPGRPALPWRHLALAAAFPLVWGAYTLLRGALVGWYPYPFMNPAQPGGYAAVALYMVAIAACIIGADAAIVRVSRGRRTTIARARG</sequence>
<organism evidence="2 3">
    <name type="scientific">Leucobacter chromiiresistens</name>
    <dbReference type="NCBI Taxonomy" id="1079994"/>
    <lineage>
        <taxon>Bacteria</taxon>
        <taxon>Bacillati</taxon>
        <taxon>Actinomycetota</taxon>
        <taxon>Actinomycetes</taxon>
        <taxon>Micrococcales</taxon>
        <taxon>Microbacteriaceae</taxon>
        <taxon>Leucobacter</taxon>
    </lineage>
</organism>
<feature type="transmembrane region" description="Helical" evidence="1">
    <location>
        <begin position="108"/>
        <end position="129"/>
    </location>
</feature>
<keyword evidence="1" id="KW-0472">Membrane</keyword>
<dbReference type="EMBL" id="LDRK01000095">
    <property type="protein sequence ID" value="KTR82629.1"/>
    <property type="molecule type" value="Genomic_DNA"/>
</dbReference>
<dbReference type="Proteomes" id="UP000070810">
    <property type="component" value="Unassembled WGS sequence"/>
</dbReference>
<keyword evidence="1" id="KW-0812">Transmembrane</keyword>
<proteinExistence type="predicted"/>
<comment type="caution">
    <text evidence="2">The sequence shown here is derived from an EMBL/GenBank/DDBJ whole genome shotgun (WGS) entry which is preliminary data.</text>
</comment>
<keyword evidence="3" id="KW-1185">Reference proteome</keyword>
<dbReference type="InterPro" id="IPR049713">
    <property type="entry name" value="Pr6Pr-like"/>
</dbReference>
<dbReference type="PATRIC" id="fig|1079994.3.peg.2622"/>
<dbReference type="AlphaFoldDB" id="A0A147EEM8"/>
<dbReference type="NCBIfam" id="NF038065">
    <property type="entry name" value="Pr6Pr"/>
    <property type="match status" value="1"/>
</dbReference>
<feature type="transmembrane region" description="Helical" evidence="1">
    <location>
        <begin position="177"/>
        <end position="200"/>
    </location>
</feature>
<accession>A0A147EEM8</accession>
<feature type="transmembrane region" description="Helical" evidence="1">
    <location>
        <begin position="74"/>
        <end position="96"/>
    </location>
</feature>
<reference evidence="2 3" key="1">
    <citation type="journal article" date="2016" name="Front. Microbiol.">
        <title>Genomic Resource of Rice Seed Associated Bacteria.</title>
        <authorList>
            <person name="Midha S."/>
            <person name="Bansal K."/>
            <person name="Sharma S."/>
            <person name="Kumar N."/>
            <person name="Patil P.P."/>
            <person name="Chaudhry V."/>
            <person name="Patil P.B."/>
        </authorList>
    </citation>
    <scope>NUCLEOTIDE SEQUENCE [LARGE SCALE GENOMIC DNA]</scope>
    <source>
        <strain evidence="2 3">NS354</strain>
    </source>
</reference>
<evidence type="ECO:0000313" key="3">
    <source>
        <dbReference type="Proteomes" id="UP000070810"/>
    </source>
</evidence>
<protein>
    <recommendedName>
        <fullName evidence="4">FAR-17a/AIG1-like protein</fullName>
    </recommendedName>
</protein>
<keyword evidence="1" id="KW-1133">Transmembrane helix</keyword>
<evidence type="ECO:0000313" key="2">
    <source>
        <dbReference type="EMBL" id="KTR82629.1"/>
    </source>
</evidence>
<gene>
    <name evidence="2" type="ORF">NS354_11150</name>
</gene>